<sequence length="528" mass="60110">MNQKKVFLLALISAATLNATAQDNDNYDDETTTLQKKGEFEYSAEAQGSFSHGKTPLWLNANKYGLSSLDENNGYIRGSLQRNIGNDMEKKWGYGFGIDAAVPFNYTSNVVLQQAYVEGRWLHGTLSIGAKERPMNLKDNRLSSGSQTLGINARPVPQVRLALEDYWKVPFTGGWVQLKGHVAYGIMTDDSWQHEFTSKRSRYADNVLYHSKAGFIRIGSDPYMHPLSLELGLEMASQFGGKSYLPNGDGTVSVINGNTSLKGYWNAFVPGGKDITDGENYKNAEGNQLGSWMMRLNLEKDLWKAGLYVDKFFEDHSAMFQLDYDGYGSGEEWQVKKKRRYVLYDFKDWMIGFDLNMKYGTWLRNIVVEYIYTKYQSGPIYHDHTTTIPDHIGGTDNYYNHNIYPGWQHWGQVMGNPLFRSPIYNQNGSIFVQDNRFMAFHLGFDGRPSDNTRYRVLATYQEGLGTYGSPYNDLRHNISFLVEGEYKFTRSLLRNWSVKGGYAMDFGGILGNNYGFQLTITKRGSFSL</sequence>
<reference evidence="2 3" key="1">
    <citation type="submission" date="2015-01" db="EMBL/GenBank/DDBJ databases">
        <title>Comparative genomics of non-oral Prevotella species.</title>
        <authorList>
            <person name="Accetto T."/>
            <person name="Nograsek B."/>
            <person name="Avgustin G."/>
        </authorList>
    </citation>
    <scope>NUCLEOTIDE SEQUENCE [LARGE SCALE GENOMIC DNA]</scope>
    <source>
        <strain evidence="2 3">P5-119</strain>
    </source>
</reference>
<dbReference type="RefSeq" id="WP_042519013.1">
    <property type="nucleotide sequence ID" value="NZ_JXQK01000052.1"/>
</dbReference>
<organism evidence="2 3">
    <name type="scientific">Prevotella pectinovora</name>
    <dbReference type="NCBI Taxonomy" id="1602169"/>
    <lineage>
        <taxon>Bacteria</taxon>
        <taxon>Pseudomonadati</taxon>
        <taxon>Bacteroidota</taxon>
        <taxon>Bacteroidia</taxon>
        <taxon>Bacteroidales</taxon>
        <taxon>Prevotellaceae</taxon>
        <taxon>Prevotella</taxon>
    </lineage>
</organism>
<gene>
    <name evidence="2" type="ORF">ST44_06270</name>
</gene>
<keyword evidence="3" id="KW-1185">Reference proteome</keyword>
<keyword evidence="1" id="KW-0732">Signal</keyword>
<dbReference type="AlphaFoldDB" id="A0A0D0I5U4"/>
<dbReference type="InterPro" id="IPR038636">
    <property type="entry name" value="Wzi_sf"/>
</dbReference>
<proteinExistence type="predicted"/>
<dbReference type="Proteomes" id="UP000032046">
    <property type="component" value="Unassembled WGS sequence"/>
</dbReference>
<feature type="chain" id="PRO_5002211980" evidence="1">
    <location>
        <begin position="22"/>
        <end position="528"/>
    </location>
</feature>
<dbReference type="EMBL" id="JXQK01000052">
    <property type="protein sequence ID" value="KIP62624.1"/>
    <property type="molecule type" value="Genomic_DNA"/>
</dbReference>
<dbReference type="Gene3D" id="2.40.160.130">
    <property type="entry name" value="Capsule assembly protein Wzi"/>
    <property type="match status" value="1"/>
</dbReference>
<evidence type="ECO:0000313" key="3">
    <source>
        <dbReference type="Proteomes" id="UP000032046"/>
    </source>
</evidence>
<accession>A0A0D0I5U4</accession>
<evidence type="ECO:0000256" key="1">
    <source>
        <dbReference type="SAM" id="SignalP"/>
    </source>
</evidence>
<feature type="signal peptide" evidence="1">
    <location>
        <begin position="1"/>
        <end position="21"/>
    </location>
</feature>
<name>A0A0D0I5U4_9BACT</name>
<comment type="caution">
    <text evidence="2">The sequence shown here is derived from an EMBL/GenBank/DDBJ whole genome shotgun (WGS) entry which is preliminary data.</text>
</comment>
<dbReference type="STRING" id="1602171.ST44_06270"/>
<protein>
    <submittedName>
        <fullName evidence="2">Contig52, whole genome shotgun sequence</fullName>
    </submittedName>
</protein>
<evidence type="ECO:0000313" key="2">
    <source>
        <dbReference type="EMBL" id="KIP62624.1"/>
    </source>
</evidence>